<dbReference type="CDD" id="cd01392">
    <property type="entry name" value="HTH_LacI"/>
    <property type="match status" value="1"/>
</dbReference>
<protein>
    <submittedName>
        <fullName evidence="4">Transcriptional regulator</fullName>
    </submittedName>
</protein>
<keyword evidence="2" id="KW-0238">DNA-binding</keyword>
<dbReference type="PANTHER" id="PTHR30146:SF109">
    <property type="entry name" value="HTH-TYPE TRANSCRIPTIONAL REGULATOR GALS"/>
    <property type="match status" value="1"/>
</dbReference>
<evidence type="ECO:0000256" key="1">
    <source>
        <dbReference type="ARBA" id="ARBA00023015"/>
    </source>
</evidence>
<dbReference type="OrthoDB" id="9796186at2"/>
<sequence length="338" mass="37232">MITIKDVAKEAGVSVATVSRVLNNKGGAKPETITHVENVIKKLNYKPNKIAKSLSEGSSNLIALLVPTLNNPFFPELVREIEKVANENGYNVYLCNSDDDRMKVEYYLESMIDHYVSGAIINSLHVDASDLAELEKRGIRTITIDRANFEHPYSAITVDHTLGAQLAVTHLIRDEKCNNIVFISGPKNEKSAIDRLTGFTLALNEAGHPVKTHICYGDFGTASGYENTKALIQNGHSFDSIFCANDAMAIGAMRACHEFGIKVPSEVKIVGYDNISLASYMYPTLSSVDQCKEDIGRLAVNELIQLIKNPKNKQKQYELEPKLVIRNSSTINGGSINE</sequence>
<evidence type="ECO:0000313" key="5">
    <source>
        <dbReference type="Proteomes" id="UP000036045"/>
    </source>
</evidence>
<gene>
    <name evidence="4" type="ORF">ABW02_10415</name>
</gene>
<name>A0A0J1IKL8_NIACI</name>
<dbReference type="EMBL" id="LDPH01000008">
    <property type="protein sequence ID" value="KLV26512.1"/>
    <property type="molecule type" value="Genomic_DNA"/>
</dbReference>
<dbReference type="Pfam" id="PF13377">
    <property type="entry name" value="Peripla_BP_3"/>
    <property type="match status" value="1"/>
</dbReference>
<dbReference type="SUPFAM" id="SSF47413">
    <property type="entry name" value="lambda repressor-like DNA-binding domains"/>
    <property type="match status" value="1"/>
</dbReference>
<comment type="caution">
    <text evidence="4">The sequence shown here is derived from an EMBL/GenBank/DDBJ whole genome shotgun (WGS) entry which is preliminary data.</text>
</comment>
<dbReference type="InterPro" id="IPR028082">
    <property type="entry name" value="Peripla_BP_I"/>
</dbReference>
<dbReference type="SUPFAM" id="SSF53822">
    <property type="entry name" value="Periplasmic binding protein-like I"/>
    <property type="match status" value="1"/>
</dbReference>
<dbReference type="GO" id="GO:0003700">
    <property type="term" value="F:DNA-binding transcription factor activity"/>
    <property type="evidence" value="ECO:0007669"/>
    <property type="project" value="TreeGrafter"/>
</dbReference>
<dbReference type="Pfam" id="PF00356">
    <property type="entry name" value="LacI"/>
    <property type="match status" value="1"/>
</dbReference>
<dbReference type="PROSITE" id="PS50932">
    <property type="entry name" value="HTH_LACI_2"/>
    <property type="match status" value="1"/>
</dbReference>
<dbReference type="Gene3D" id="1.10.260.40">
    <property type="entry name" value="lambda repressor-like DNA-binding domains"/>
    <property type="match status" value="1"/>
</dbReference>
<dbReference type="AlphaFoldDB" id="A0A0J1IKL8"/>
<proteinExistence type="predicted"/>
<keyword evidence="3" id="KW-0804">Transcription</keyword>
<evidence type="ECO:0000256" key="2">
    <source>
        <dbReference type="ARBA" id="ARBA00023125"/>
    </source>
</evidence>
<dbReference type="RefSeq" id="WP_047941946.1">
    <property type="nucleotide sequence ID" value="NZ_CP053315.1"/>
</dbReference>
<dbReference type="PANTHER" id="PTHR30146">
    <property type="entry name" value="LACI-RELATED TRANSCRIPTIONAL REPRESSOR"/>
    <property type="match status" value="1"/>
</dbReference>
<dbReference type="InterPro" id="IPR046335">
    <property type="entry name" value="LacI/GalR-like_sensor"/>
</dbReference>
<keyword evidence="5" id="KW-1185">Reference proteome</keyword>
<reference evidence="4 5" key="1">
    <citation type="submission" date="2015-05" db="EMBL/GenBank/DDBJ databases">
        <title>Whole genome sequence and identification of bacterial endophytes from Costus igneus.</title>
        <authorList>
            <person name="Lee Y.P."/>
            <person name="Gan H.M."/>
            <person name="Eng W."/>
            <person name="Wheatley M.S."/>
            <person name="Caraballo A."/>
            <person name="Polter S."/>
            <person name="Savka M.A."/>
            <person name="Hudson A.O."/>
        </authorList>
    </citation>
    <scope>NUCLEOTIDE SEQUENCE [LARGE SCALE GENOMIC DNA]</scope>
    <source>
        <strain evidence="4 5">RIT379</strain>
    </source>
</reference>
<dbReference type="GeneID" id="56351656"/>
<dbReference type="SMART" id="SM00354">
    <property type="entry name" value="HTH_LACI"/>
    <property type="match status" value="1"/>
</dbReference>
<dbReference type="Proteomes" id="UP000036045">
    <property type="component" value="Unassembled WGS sequence"/>
</dbReference>
<dbReference type="CDD" id="cd06267">
    <property type="entry name" value="PBP1_LacI_sugar_binding-like"/>
    <property type="match status" value="1"/>
</dbReference>
<evidence type="ECO:0000256" key="3">
    <source>
        <dbReference type="ARBA" id="ARBA00023163"/>
    </source>
</evidence>
<evidence type="ECO:0000313" key="4">
    <source>
        <dbReference type="EMBL" id="KLV26512.1"/>
    </source>
</evidence>
<organism evidence="4 5">
    <name type="scientific">Niallia circulans</name>
    <name type="common">Bacillus circulans</name>
    <dbReference type="NCBI Taxonomy" id="1397"/>
    <lineage>
        <taxon>Bacteria</taxon>
        <taxon>Bacillati</taxon>
        <taxon>Bacillota</taxon>
        <taxon>Bacilli</taxon>
        <taxon>Bacillales</taxon>
        <taxon>Bacillaceae</taxon>
        <taxon>Niallia</taxon>
    </lineage>
</organism>
<dbReference type="PRINTS" id="PR00036">
    <property type="entry name" value="HTHLACI"/>
</dbReference>
<dbReference type="PROSITE" id="PS00356">
    <property type="entry name" value="HTH_LACI_1"/>
    <property type="match status" value="1"/>
</dbReference>
<dbReference type="GO" id="GO:0000976">
    <property type="term" value="F:transcription cis-regulatory region binding"/>
    <property type="evidence" value="ECO:0007669"/>
    <property type="project" value="TreeGrafter"/>
</dbReference>
<dbReference type="PATRIC" id="fig|1397.4.peg.5394"/>
<dbReference type="InterPro" id="IPR010982">
    <property type="entry name" value="Lambda_DNA-bd_dom_sf"/>
</dbReference>
<accession>A0A0J1IKL8</accession>
<keyword evidence="1" id="KW-0805">Transcription regulation</keyword>
<dbReference type="InterPro" id="IPR000843">
    <property type="entry name" value="HTH_LacI"/>
</dbReference>
<dbReference type="Gene3D" id="3.40.50.2300">
    <property type="match status" value="2"/>
</dbReference>